<reference evidence="2 3" key="1">
    <citation type="journal article" date="2016" name="Nat. Commun.">
        <title>Thousands of microbial genomes shed light on interconnected biogeochemical processes in an aquifer system.</title>
        <authorList>
            <person name="Anantharaman K."/>
            <person name="Brown C.T."/>
            <person name="Hug L.A."/>
            <person name="Sharon I."/>
            <person name="Castelle C.J."/>
            <person name="Probst A.J."/>
            <person name="Thomas B.C."/>
            <person name="Singh A."/>
            <person name="Wilkins M.J."/>
            <person name="Karaoz U."/>
            <person name="Brodie E.L."/>
            <person name="Williams K.H."/>
            <person name="Hubbard S.S."/>
            <person name="Banfield J.F."/>
        </authorList>
    </citation>
    <scope>NUCLEOTIDE SEQUENCE [LARGE SCALE GENOMIC DNA]</scope>
</reference>
<evidence type="ECO:0000313" key="3">
    <source>
        <dbReference type="Proteomes" id="UP000178059"/>
    </source>
</evidence>
<evidence type="ECO:0000256" key="1">
    <source>
        <dbReference type="SAM" id="Phobius"/>
    </source>
</evidence>
<accession>A0A1F6VI39</accession>
<feature type="transmembrane region" description="Helical" evidence="1">
    <location>
        <begin position="12"/>
        <end position="44"/>
    </location>
</feature>
<keyword evidence="1" id="KW-0812">Transmembrane</keyword>
<gene>
    <name evidence="2" type="ORF">A2824_00895</name>
</gene>
<comment type="caution">
    <text evidence="2">The sequence shown here is derived from an EMBL/GenBank/DDBJ whole genome shotgun (WGS) entry which is preliminary data.</text>
</comment>
<dbReference type="EMBL" id="MFTT01000028">
    <property type="protein sequence ID" value="OGI69303.1"/>
    <property type="molecule type" value="Genomic_DNA"/>
</dbReference>
<evidence type="ECO:0000313" key="2">
    <source>
        <dbReference type="EMBL" id="OGI69303.1"/>
    </source>
</evidence>
<name>A0A1F6VI39_9BACT</name>
<dbReference type="Proteomes" id="UP000178059">
    <property type="component" value="Unassembled WGS sequence"/>
</dbReference>
<organism evidence="2 3">
    <name type="scientific">Candidatus Nomurabacteria bacterium RIFCSPHIGHO2_01_FULL_42_16</name>
    <dbReference type="NCBI Taxonomy" id="1801743"/>
    <lineage>
        <taxon>Bacteria</taxon>
        <taxon>Candidatus Nomuraibacteriota</taxon>
    </lineage>
</organism>
<sequence length="69" mass="8108">MKKLQQIRIDLILIWSVGVVFTQILAMPLTVALQSLTLFSLIWLSRYIPYKHPYGYKGDWYGYKEGTIK</sequence>
<dbReference type="AlphaFoldDB" id="A0A1F6VI39"/>
<proteinExistence type="predicted"/>
<keyword evidence="1" id="KW-1133">Transmembrane helix</keyword>
<protein>
    <submittedName>
        <fullName evidence="2">Uncharacterized protein</fullName>
    </submittedName>
</protein>
<keyword evidence="1" id="KW-0472">Membrane</keyword>